<dbReference type="EMBL" id="CAJVPQ010005933">
    <property type="protein sequence ID" value="CAG8678176.1"/>
    <property type="molecule type" value="Genomic_DNA"/>
</dbReference>
<organism evidence="2 3">
    <name type="scientific">Funneliformis caledonium</name>
    <dbReference type="NCBI Taxonomy" id="1117310"/>
    <lineage>
        <taxon>Eukaryota</taxon>
        <taxon>Fungi</taxon>
        <taxon>Fungi incertae sedis</taxon>
        <taxon>Mucoromycota</taxon>
        <taxon>Glomeromycotina</taxon>
        <taxon>Glomeromycetes</taxon>
        <taxon>Glomerales</taxon>
        <taxon>Glomeraceae</taxon>
        <taxon>Funneliformis</taxon>
    </lineage>
</organism>
<evidence type="ECO:0000256" key="1">
    <source>
        <dbReference type="SAM" id="MobiDB-lite"/>
    </source>
</evidence>
<protein>
    <submittedName>
        <fullName evidence="2">13115_t:CDS:1</fullName>
    </submittedName>
</protein>
<sequence>MSLRQMQGKLVDPRTKARHDDEFSSQIPTMDTSQEVYEDIDTNESSHSVSSVKNEALMQDVKRSVDIEEVQDITDGNSYDNIDFDFYFKNVFQDIQNFLQILTLMFLSNLNLSLNKALIMIVTIR</sequence>
<accession>A0A9N9HIG9</accession>
<name>A0A9N9HIG9_9GLOM</name>
<proteinExistence type="predicted"/>
<gene>
    <name evidence="2" type="ORF">FCALED_LOCUS12360</name>
</gene>
<comment type="caution">
    <text evidence="2">The sequence shown here is derived from an EMBL/GenBank/DDBJ whole genome shotgun (WGS) entry which is preliminary data.</text>
</comment>
<dbReference type="OrthoDB" id="2356867at2759"/>
<reference evidence="2" key="1">
    <citation type="submission" date="2021-06" db="EMBL/GenBank/DDBJ databases">
        <authorList>
            <person name="Kallberg Y."/>
            <person name="Tangrot J."/>
            <person name="Rosling A."/>
        </authorList>
    </citation>
    <scope>NUCLEOTIDE SEQUENCE</scope>
    <source>
        <strain evidence="2">UK204</strain>
    </source>
</reference>
<evidence type="ECO:0000313" key="3">
    <source>
        <dbReference type="Proteomes" id="UP000789570"/>
    </source>
</evidence>
<dbReference type="AlphaFoldDB" id="A0A9N9HIG9"/>
<dbReference type="Proteomes" id="UP000789570">
    <property type="component" value="Unassembled WGS sequence"/>
</dbReference>
<feature type="region of interest" description="Disordered" evidence="1">
    <location>
        <begin position="1"/>
        <end position="28"/>
    </location>
</feature>
<feature type="compositionally biased region" description="Basic and acidic residues" evidence="1">
    <location>
        <begin position="11"/>
        <end position="22"/>
    </location>
</feature>
<keyword evidence="3" id="KW-1185">Reference proteome</keyword>
<evidence type="ECO:0000313" key="2">
    <source>
        <dbReference type="EMBL" id="CAG8678176.1"/>
    </source>
</evidence>